<gene>
    <name evidence="1" type="ORF">ES332_D04G166800v1</name>
</gene>
<proteinExistence type="predicted"/>
<dbReference type="EMBL" id="CM017626">
    <property type="protein sequence ID" value="TYH77625.1"/>
    <property type="molecule type" value="Genomic_DNA"/>
</dbReference>
<accession>A0A5D2LEQ3</accession>
<name>A0A5D2LEQ3_GOSTO</name>
<dbReference type="Proteomes" id="UP000322667">
    <property type="component" value="Chromosome D04"/>
</dbReference>
<sequence>MPTERARIGLKVRVRRLPWHSACGERGAREGSGSKARFVRGQSLRRLDLLETLEVFCF</sequence>
<evidence type="ECO:0000313" key="1">
    <source>
        <dbReference type="EMBL" id="TYH77625.1"/>
    </source>
</evidence>
<dbReference type="AlphaFoldDB" id="A0A5D2LEQ3"/>
<reference evidence="1 2" key="1">
    <citation type="submission" date="2019-07" db="EMBL/GenBank/DDBJ databases">
        <title>WGS assembly of Gossypium tomentosum.</title>
        <authorList>
            <person name="Chen Z.J."/>
            <person name="Sreedasyam A."/>
            <person name="Ando A."/>
            <person name="Song Q."/>
            <person name="De L."/>
            <person name="Hulse-Kemp A."/>
            <person name="Ding M."/>
            <person name="Ye W."/>
            <person name="Kirkbride R."/>
            <person name="Jenkins J."/>
            <person name="Plott C."/>
            <person name="Lovell J."/>
            <person name="Lin Y.-M."/>
            <person name="Vaughn R."/>
            <person name="Liu B."/>
            <person name="Li W."/>
            <person name="Simpson S."/>
            <person name="Scheffler B."/>
            <person name="Saski C."/>
            <person name="Grover C."/>
            <person name="Hu G."/>
            <person name="Conover J."/>
            <person name="Carlson J."/>
            <person name="Shu S."/>
            <person name="Boston L."/>
            <person name="Williams M."/>
            <person name="Peterson D."/>
            <person name="Mcgee K."/>
            <person name="Jones D."/>
            <person name="Wendel J."/>
            <person name="Stelly D."/>
            <person name="Grimwood J."/>
            <person name="Schmutz J."/>
        </authorList>
    </citation>
    <scope>NUCLEOTIDE SEQUENCE [LARGE SCALE GENOMIC DNA]</scope>
    <source>
        <strain evidence="1">7179.01</strain>
    </source>
</reference>
<keyword evidence="2" id="KW-1185">Reference proteome</keyword>
<evidence type="ECO:0000313" key="2">
    <source>
        <dbReference type="Proteomes" id="UP000322667"/>
    </source>
</evidence>
<protein>
    <submittedName>
        <fullName evidence="1">Uncharacterized protein</fullName>
    </submittedName>
</protein>
<organism evidence="1 2">
    <name type="scientific">Gossypium tomentosum</name>
    <name type="common">Hawaiian cotton</name>
    <name type="synonym">Gossypium sandvicense</name>
    <dbReference type="NCBI Taxonomy" id="34277"/>
    <lineage>
        <taxon>Eukaryota</taxon>
        <taxon>Viridiplantae</taxon>
        <taxon>Streptophyta</taxon>
        <taxon>Embryophyta</taxon>
        <taxon>Tracheophyta</taxon>
        <taxon>Spermatophyta</taxon>
        <taxon>Magnoliopsida</taxon>
        <taxon>eudicotyledons</taxon>
        <taxon>Gunneridae</taxon>
        <taxon>Pentapetalae</taxon>
        <taxon>rosids</taxon>
        <taxon>malvids</taxon>
        <taxon>Malvales</taxon>
        <taxon>Malvaceae</taxon>
        <taxon>Malvoideae</taxon>
        <taxon>Gossypium</taxon>
    </lineage>
</organism>